<evidence type="ECO:0000313" key="2">
    <source>
        <dbReference type="EMBL" id="MDJ1176865.1"/>
    </source>
</evidence>
<dbReference type="CDD" id="cd18692">
    <property type="entry name" value="PIN_VapC-like"/>
    <property type="match status" value="1"/>
</dbReference>
<protein>
    <submittedName>
        <fullName evidence="2">PIN domain-containing protein</fullName>
    </submittedName>
</protein>
<dbReference type="SUPFAM" id="SSF88723">
    <property type="entry name" value="PIN domain-like"/>
    <property type="match status" value="1"/>
</dbReference>
<dbReference type="InterPro" id="IPR029060">
    <property type="entry name" value="PIN-like_dom_sf"/>
</dbReference>
<dbReference type="RefSeq" id="WP_283769135.1">
    <property type="nucleotide sequence ID" value="NZ_JAQOSO010000114.1"/>
</dbReference>
<dbReference type="Gene3D" id="3.40.50.1010">
    <property type="entry name" value="5'-nuclease"/>
    <property type="match status" value="1"/>
</dbReference>
<comment type="caution">
    <text evidence="2">The sequence shown here is derived from an EMBL/GenBank/DDBJ whole genome shotgun (WGS) entry which is preliminary data.</text>
</comment>
<dbReference type="Proteomes" id="UP001235849">
    <property type="component" value="Unassembled WGS sequence"/>
</dbReference>
<proteinExistence type="predicted"/>
<reference evidence="2 3" key="1">
    <citation type="submission" date="2023-01" db="EMBL/GenBank/DDBJ databases">
        <title>Novel diversity within Roseofilum (Cyanobacteria; Desertifilaceae) from marine benthic mats with descriptions of four novel species.</title>
        <authorList>
            <person name="Wang Y."/>
            <person name="Berthold D.E."/>
            <person name="Hu J."/>
            <person name="Lefler F.W."/>
            <person name="Laughinghouse H.D. IV."/>
        </authorList>
    </citation>
    <scope>NUCLEOTIDE SEQUENCE [LARGE SCALE GENOMIC DNA]</scope>
    <source>
        <strain evidence="2 3">BLCC-M114</strain>
    </source>
</reference>
<feature type="domain" description="PIN" evidence="1">
    <location>
        <begin position="5"/>
        <end position="123"/>
    </location>
</feature>
<evidence type="ECO:0000313" key="3">
    <source>
        <dbReference type="Proteomes" id="UP001235849"/>
    </source>
</evidence>
<accession>A0ABT7BCE5</accession>
<sequence>MDLKFIDTNVWLYRFFDDQRIEAQERQRKLKIATAITNQANLIISTQVINEISVNLIKKANFDETQVRAVIQSLYNRCQVVKFNLDILQSASDLRMSYSLSFWDSLIVASALAGGADILYSEDMQDGLRVSEQLNIVNPFESRELGCG</sequence>
<dbReference type="EMBL" id="JAQOSO010000114">
    <property type="protein sequence ID" value="MDJ1176865.1"/>
    <property type="molecule type" value="Genomic_DNA"/>
</dbReference>
<keyword evidence="3" id="KW-1185">Reference proteome</keyword>
<name>A0ABT7BCE5_9CYAN</name>
<evidence type="ECO:0000259" key="1">
    <source>
        <dbReference type="Pfam" id="PF01850"/>
    </source>
</evidence>
<dbReference type="InterPro" id="IPR002716">
    <property type="entry name" value="PIN_dom"/>
</dbReference>
<organism evidence="2 3">
    <name type="scientific">Roseofilum capinflatum BLCC-M114</name>
    <dbReference type="NCBI Taxonomy" id="3022440"/>
    <lineage>
        <taxon>Bacteria</taxon>
        <taxon>Bacillati</taxon>
        <taxon>Cyanobacteriota</taxon>
        <taxon>Cyanophyceae</taxon>
        <taxon>Desertifilales</taxon>
        <taxon>Desertifilaceae</taxon>
        <taxon>Roseofilum</taxon>
        <taxon>Roseofilum capinflatum</taxon>
    </lineage>
</organism>
<dbReference type="Pfam" id="PF01850">
    <property type="entry name" value="PIN"/>
    <property type="match status" value="1"/>
</dbReference>
<gene>
    <name evidence="2" type="ORF">PMG25_22500</name>
</gene>